<name>A0A6V8KRJ3_9ACTN</name>
<protein>
    <submittedName>
        <fullName evidence="10">ABC transporter permease</fullName>
    </submittedName>
</protein>
<keyword evidence="4 7" id="KW-1133">Transmembrane helix</keyword>
<dbReference type="GO" id="GO:0022857">
    <property type="term" value="F:transmembrane transporter activity"/>
    <property type="evidence" value="ECO:0007669"/>
    <property type="project" value="TreeGrafter"/>
</dbReference>
<dbReference type="AlphaFoldDB" id="A0A6V8KRJ3"/>
<evidence type="ECO:0000313" key="10">
    <source>
        <dbReference type="EMBL" id="GFJ84417.1"/>
    </source>
</evidence>
<evidence type="ECO:0000256" key="2">
    <source>
        <dbReference type="ARBA" id="ARBA00022475"/>
    </source>
</evidence>
<gene>
    <name evidence="10" type="ORF">Phou_085970</name>
</gene>
<evidence type="ECO:0000256" key="6">
    <source>
        <dbReference type="ARBA" id="ARBA00038076"/>
    </source>
</evidence>
<evidence type="ECO:0000256" key="1">
    <source>
        <dbReference type="ARBA" id="ARBA00004651"/>
    </source>
</evidence>
<proteinExistence type="inferred from homology"/>
<reference evidence="10 11" key="2">
    <citation type="submission" date="2020-03" db="EMBL/GenBank/DDBJ databases">
        <authorList>
            <person name="Ichikawa N."/>
            <person name="Kimura A."/>
            <person name="Kitahashi Y."/>
            <person name="Uohara A."/>
        </authorList>
    </citation>
    <scope>NUCLEOTIDE SEQUENCE [LARGE SCALE GENOMIC DNA]</scope>
    <source>
        <strain evidence="10 11">NBRC 108639</strain>
    </source>
</reference>
<feature type="transmembrane region" description="Helical" evidence="7">
    <location>
        <begin position="333"/>
        <end position="355"/>
    </location>
</feature>
<evidence type="ECO:0000256" key="5">
    <source>
        <dbReference type="ARBA" id="ARBA00023136"/>
    </source>
</evidence>
<dbReference type="InterPro" id="IPR003838">
    <property type="entry name" value="ABC3_permease_C"/>
</dbReference>
<dbReference type="InterPro" id="IPR050250">
    <property type="entry name" value="Macrolide_Exporter_MacB"/>
</dbReference>
<organism evidence="10 11">
    <name type="scientific">Phytohabitans houttuyneae</name>
    <dbReference type="NCBI Taxonomy" id="1076126"/>
    <lineage>
        <taxon>Bacteria</taxon>
        <taxon>Bacillati</taxon>
        <taxon>Actinomycetota</taxon>
        <taxon>Actinomycetes</taxon>
        <taxon>Micromonosporales</taxon>
        <taxon>Micromonosporaceae</taxon>
    </lineage>
</organism>
<evidence type="ECO:0000256" key="7">
    <source>
        <dbReference type="SAM" id="Phobius"/>
    </source>
</evidence>
<dbReference type="GO" id="GO:0005886">
    <property type="term" value="C:plasma membrane"/>
    <property type="evidence" value="ECO:0007669"/>
    <property type="project" value="UniProtKB-SubCell"/>
</dbReference>
<feature type="transmembrane region" description="Helical" evidence="7">
    <location>
        <begin position="33"/>
        <end position="53"/>
    </location>
</feature>
<keyword evidence="3 7" id="KW-0812">Transmembrane</keyword>
<keyword evidence="5 7" id="KW-0472">Membrane</keyword>
<keyword evidence="11" id="KW-1185">Reference proteome</keyword>
<feature type="domain" description="MacB-like periplasmic core" evidence="9">
    <location>
        <begin position="34"/>
        <end position="236"/>
    </location>
</feature>
<dbReference type="PANTHER" id="PTHR30572:SF4">
    <property type="entry name" value="ABC TRANSPORTER PERMEASE YTRF"/>
    <property type="match status" value="1"/>
</dbReference>
<dbReference type="RefSeq" id="WP_246274337.1">
    <property type="nucleotide sequence ID" value="NZ_BAABGO010000040.1"/>
</dbReference>
<dbReference type="PANTHER" id="PTHR30572">
    <property type="entry name" value="MEMBRANE COMPONENT OF TRANSPORTER-RELATED"/>
    <property type="match status" value="1"/>
</dbReference>
<feature type="transmembrane region" description="Helical" evidence="7">
    <location>
        <begin position="367"/>
        <end position="386"/>
    </location>
</feature>
<dbReference type="Pfam" id="PF12704">
    <property type="entry name" value="MacB_PCD"/>
    <property type="match status" value="1"/>
</dbReference>
<evidence type="ECO:0000256" key="3">
    <source>
        <dbReference type="ARBA" id="ARBA00022692"/>
    </source>
</evidence>
<comment type="caution">
    <text evidence="10">The sequence shown here is derived from an EMBL/GenBank/DDBJ whole genome shotgun (WGS) entry which is preliminary data.</text>
</comment>
<keyword evidence="2" id="KW-1003">Cell membrane</keyword>
<sequence length="403" mass="41325">MSAIGHRLAPARMRASDVLIVGGAGLRTRPLRAFLSALGIAIGIAAMVAVVGVSTSSRADLQQTLDRLGTNLLTAGPGNDLFGAAATLPDESVEMIRRIGPVTAVSAVGKVPDAKVYRSDRIPEIETNGLLCLAARLDLLETVSATLESGTWLNEATARYPAVVLGSAAADRLGIGAAGQDVRVYIGGEWFTVVGVLHPAPLAPELDSAALVGWAAAESYLDFDSHPTTVYTRADEEYVTDVRDVLAATANPETPSEVDVSRPSDALAAKQAADRAFTGLLLGLGAVALLVGGVGVANTMVISVLERRAEIGLRRSLGATRGQVRVQFLSESLLLSALGGAGGVVLGTAVTAFYATTQDWPAVIPPWAAAGGIGATLVIGAIAGLYPAIRAARLPPTEALSAP</sequence>
<dbReference type="Pfam" id="PF02687">
    <property type="entry name" value="FtsX"/>
    <property type="match status" value="1"/>
</dbReference>
<comment type="subcellular location">
    <subcellularLocation>
        <location evidence="1">Cell membrane</location>
        <topology evidence="1">Multi-pass membrane protein</topology>
    </subcellularLocation>
</comment>
<accession>A0A6V8KRJ3</accession>
<comment type="similarity">
    <text evidence="6">Belongs to the ABC-4 integral membrane protein family.</text>
</comment>
<feature type="domain" description="ABC3 transporter permease C-terminal" evidence="8">
    <location>
        <begin position="284"/>
        <end position="396"/>
    </location>
</feature>
<dbReference type="InterPro" id="IPR025857">
    <property type="entry name" value="MacB_PCD"/>
</dbReference>
<evidence type="ECO:0000259" key="9">
    <source>
        <dbReference type="Pfam" id="PF12704"/>
    </source>
</evidence>
<evidence type="ECO:0000259" key="8">
    <source>
        <dbReference type="Pfam" id="PF02687"/>
    </source>
</evidence>
<dbReference type="EMBL" id="BLPF01000003">
    <property type="protein sequence ID" value="GFJ84417.1"/>
    <property type="molecule type" value="Genomic_DNA"/>
</dbReference>
<dbReference type="Proteomes" id="UP000482800">
    <property type="component" value="Unassembled WGS sequence"/>
</dbReference>
<feature type="transmembrane region" description="Helical" evidence="7">
    <location>
        <begin position="280"/>
        <end position="305"/>
    </location>
</feature>
<evidence type="ECO:0000313" key="11">
    <source>
        <dbReference type="Proteomes" id="UP000482800"/>
    </source>
</evidence>
<reference evidence="10 11" key="1">
    <citation type="submission" date="2020-03" db="EMBL/GenBank/DDBJ databases">
        <title>Whole genome shotgun sequence of Phytohabitans houttuyneae NBRC 108639.</title>
        <authorList>
            <person name="Komaki H."/>
            <person name="Tamura T."/>
        </authorList>
    </citation>
    <scope>NUCLEOTIDE SEQUENCE [LARGE SCALE GENOMIC DNA]</scope>
    <source>
        <strain evidence="10 11">NBRC 108639</strain>
    </source>
</reference>
<evidence type="ECO:0000256" key="4">
    <source>
        <dbReference type="ARBA" id="ARBA00022989"/>
    </source>
</evidence>